<name>X1CHA9_9ZZZZ</name>
<gene>
    <name evidence="1" type="ORF">S01H4_62655</name>
</gene>
<evidence type="ECO:0000313" key="1">
    <source>
        <dbReference type="EMBL" id="GAH07706.1"/>
    </source>
</evidence>
<dbReference type="AlphaFoldDB" id="X1CHA9"/>
<comment type="caution">
    <text evidence="1">The sequence shown here is derived from an EMBL/GenBank/DDBJ whole genome shotgun (WGS) entry which is preliminary data.</text>
</comment>
<protein>
    <submittedName>
        <fullName evidence="1">Uncharacterized protein</fullName>
    </submittedName>
</protein>
<feature type="non-terminal residue" evidence="1">
    <location>
        <position position="105"/>
    </location>
</feature>
<sequence length="105" mass="12513">MFEWRNKEDKDIVKEVMQHHERLKSIRKPLEPLMDLCTKLFMPRTWDMQKSVKPGKEPYGVSIYNPVPSEARRKFAAGFVSMTATKRDQAEQSWINFIAHKRKMM</sequence>
<organism evidence="1">
    <name type="scientific">marine sediment metagenome</name>
    <dbReference type="NCBI Taxonomy" id="412755"/>
    <lineage>
        <taxon>unclassified sequences</taxon>
        <taxon>metagenomes</taxon>
        <taxon>ecological metagenomes</taxon>
    </lineage>
</organism>
<accession>X1CHA9</accession>
<reference evidence="1" key="1">
    <citation type="journal article" date="2014" name="Front. Microbiol.">
        <title>High frequency of phylogenetically diverse reductive dehalogenase-homologous genes in deep subseafloor sedimentary metagenomes.</title>
        <authorList>
            <person name="Kawai M."/>
            <person name="Futagami T."/>
            <person name="Toyoda A."/>
            <person name="Takaki Y."/>
            <person name="Nishi S."/>
            <person name="Hori S."/>
            <person name="Arai W."/>
            <person name="Tsubouchi T."/>
            <person name="Morono Y."/>
            <person name="Uchiyama I."/>
            <person name="Ito T."/>
            <person name="Fujiyama A."/>
            <person name="Inagaki F."/>
            <person name="Takami H."/>
        </authorList>
    </citation>
    <scope>NUCLEOTIDE SEQUENCE</scope>
    <source>
        <strain evidence="1">Expedition CK06-06</strain>
    </source>
</reference>
<dbReference type="EMBL" id="BART01037451">
    <property type="protein sequence ID" value="GAH07706.1"/>
    <property type="molecule type" value="Genomic_DNA"/>
</dbReference>
<proteinExistence type="predicted"/>